<evidence type="ECO:0000256" key="1">
    <source>
        <dbReference type="ARBA" id="ARBA00004141"/>
    </source>
</evidence>
<evidence type="ECO:0000256" key="4">
    <source>
        <dbReference type="ARBA" id="ARBA00022692"/>
    </source>
</evidence>
<evidence type="ECO:0000256" key="7">
    <source>
        <dbReference type="ARBA" id="ARBA00023136"/>
    </source>
</evidence>
<dbReference type="KEGG" id="apln:108743283"/>
<name>A0A1W4XNF0_AGRPL</name>
<evidence type="ECO:0000256" key="5">
    <source>
        <dbReference type="ARBA" id="ARBA00022976"/>
    </source>
</evidence>
<keyword evidence="6 8" id="KW-1133">Transmembrane helix</keyword>
<dbReference type="InParanoid" id="A0A1W4XNF0"/>
<dbReference type="PANTHER" id="PTHR16318:SF0">
    <property type="entry name" value="GAMMA-SECRETASE SUBUNIT PEN-2"/>
    <property type="match status" value="1"/>
</dbReference>
<dbReference type="OrthoDB" id="524898at2759"/>
<evidence type="ECO:0000256" key="3">
    <source>
        <dbReference type="ARBA" id="ARBA00018306"/>
    </source>
</evidence>
<dbReference type="GO" id="GO:0070765">
    <property type="term" value="C:gamma-secretase complex"/>
    <property type="evidence" value="ECO:0007669"/>
    <property type="project" value="TreeGrafter"/>
</dbReference>
<dbReference type="GeneID" id="108743283"/>
<evidence type="ECO:0000313" key="9">
    <source>
        <dbReference type="Proteomes" id="UP000192223"/>
    </source>
</evidence>
<protein>
    <recommendedName>
        <fullName evidence="3">Gamma-secretase subunit PEN-2</fullName>
    </recommendedName>
</protein>
<gene>
    <name evidence="10" type="primary">LOC108743283</name>
</gene>
<dbReference type="RefSeq" id="XP_018334302.1">
    <property type="nucleotide sequence ID" value="XM_018478800.2"/>
</dbReference>
<keyword evidence="9" id="KW-1185">Reference proteome</keyword>
<accession>A0A1W4XNF0</accession>
<evidence type="ECO:0000256" key="2">
    <source>
        <dbReference type="ARBA" id="ARBA00009607"/>
    </source>
</evidence>
<keyword evidence="7 8" id="KW-0472">Membrane</keyword>
<feature type="transmembrane region" description="Helical" evidence="8">
    <location>
        <begin position="58"/>
        <end position="78"/>
    </location>
</feature>
<feature type="transmembrane region" description="Helical" evidence="8">
    <location>
        <begin position="21"/>
        <end position="38"/>
    </location>
</feature>
<evidence type="ECO:0000256" key="8">
    <source>
        <dbReference type="SAM" id="Phobius"/>
    </source>
</evidence>
<evidence type="ECO:0000313" key="10">
    <source>
        <dbReference type="RefSeq" id="XP_018334302.1"/>
    </source>
</evidence>
<organism evidence="9 10">
    <name type="scientific">Agrilus planipennis</name>
    <name type="common">Emerald ash borer</name>
    <name type="synonym">Agrilus marcopoli</name>
    <dbReference type="NCBI Taxonomy" id="224129"/>
    <lineage>
        <taxon>Eukaryota</taxon>
        <taxon>Metazoa</taxon>
        <taxon>Ecdysozoa</taxon>
        <taxon>Arthropoda</taxon>
        <taxon>Hexapoda</taxon>
        <taxon>Insecta</taxon>
        <taxon>Pterygota</taxon>
        <taxon>Neoptera</taxon>
        <taxon>Endopterygota</taxon>
        <taxon>Coleoptera</taxon>
        <taxon>Polyphaga</taxon>
        <taxon>Elateriformia</taxon>
        <taxon>Buprestoidea</taxon>
        <taxon>Buprestidae</taxon>
        <taxon>Agrilinae</taxon>
        <taxon>Agrilus</taxon>
    </lineage>
</organism>
<keyword evidence="5" id="KW-0914">Notch signaling pathway</keyword>
<dbReference type="InterPro" id="IPR019379">
    <property type="entry name" value="Gamma_Secretase_Asp_P_PEN2"/>
</dbReference>
<dbReference type="PANTHER" id="PTHR16318">
    <property type="entry name" value="GAMMA-SECRETASE SUBUNIT PEN-2"/>
    <property type="match status" value="1"/>
</dbReference>
<reference evidence="10" key="1">
    <citation type="submission" date="2025-08" db="UniProtKB">
        <authorList>
            <consortium name="RefSeq"/>
        </authorList>
    </citation>
    <scope>IDENTIFICATION</scope>
    <source>
        <tissue evidence="10">Entire body</tissue>
    </source>
</reference>
<dbReference type="AlphaFoldDB" id="A0A1W4XNF0"/>
<keyword evidence="4 8" id="KW-0812">Transmembrane</keyword>
<dbReference type="GO" id="GO:0007219">
    <property type="term" value="P:Notch signaling pathway"/>
    <property type="evidence" value="ECO:0007669"/>
    <property type="project" value="UniProtKB-KW"/>
</dbReference>
<comment type="subcellular location">
    <subcellularLocation>
        <location evidence="1">Membrane</location>
        <topology evidence="1">Multi-pass membrane protein</topology>
    </subcellularLocation>
</comment>
<sequence length="101" mass="11814">MDLAKMSHPNKLCLCKWYFKAGFALLPFLWAINSIWFFKEAFYKPPFEEQKDIKKFVVLSAVGTLVWIIIVIGWVLTFQLNRAKWGEFADDISFIIPLGRP</sequence>
<dbReference type="STRING" id="224129.A0A1W4XNF0"/>
<comment type="similarity">
    <text evidence="2">Belongs to the PEN-2 family.</text>
</comment>
<dbReference type="Proteomes" id="UP000192223">
    <property type="component" value="Unplaced"/>
</dbReference>
<dbReference type="Pfam" id="PF10251">
    <property type="entry name" value="PEN-2"/>
    <property type="match status" value="1"/>
</dbReference>
<dbReference type="FunCoup" id="A0A1W4XNF0">
    <property type="interactions" value="596"/>
</dbReference>
<evidence type="ECO:0000256" key="6">
    <source>
        <dbReference type="ARBA" id="ARBA00022989"/>
    </source>
</evidence>
<dbReference type="GO" id="GO:0007220">
    <property type="term" value="P:Notch receptor processing"/>
    <property type="evidence" value="ECO:0007669"/>
    <property type="project" value="TreeGrafter"/>
</dbReference>
<proteinExistence type="inferred from homology"/>